<feature type="transmembrane region" description="Helical" evidence="1">
    <location>
        <begin position="38"/>
        <end position="59"/>
    </location>
</feature>
<reference evidence="3" key="1">
    <citation type="submission" date="2017-01" db="EMBL/GenBank/DDBJ databases">
        <title>Draft genome of the species Salinivibrio costicola subsp. alcaliphilus.</title>
        <authorList>
            <person name="Lopez-Hermoso C."/>
            <person name="De La Haba R."/>
            <person name="Sanchez-Porro C."/>
            <person name="Ventosa A."/>
        </authorList>
    </citation>
    <scope>NUCLEOTIDE SEQUENCE [LARGE SCALE GENOMIC DNA]</scope>
    <source>
        <strain evidence="3">CBH448</strain>
    </source>
</reference>
<keyword evidence="1" id="KW-0812">Transmembrane</keyword>
<evidence type="ECO:0000313" key="3">
    <source>
        <dbReference type="Proteomes" id="UP000189431"/>
    </source>
</evidence>
<keyword evidence="1" id="KW-1133">Transmembrane helix</keyword>
<organism evidence="2 3">
    <name type="scientific">Salinivibrio costicola subsp. alcaliphilus</name>
    <dbReference type="NCBI Taxonomy" id="272773"/>
    <lineage>
        <taxon>Bacteria</taxon>
        <taxon>Pseudomonadati</taxon>
        <taxon>Pseudomonadota</taxon>
        <taxon>Gammaproteobacteria</taxon>
        <taxon>Vibrionales</taxon>
        <taxon>Vibrionaceae</taxon>
        <taxon>Salinivibrio</taxon>
    </lineage>
</organism>
<dbReference type="Proteomes" id="UP000189431">
    <property type="component" value="Unassembled WGS sequence"/>
</dbReference>
<comment type="caution">
    <text evidence="2">The sequence shown here is derived from an EMBL/GenBank/DDBJ whole genome shotgun (WGS) entry which is preliminary data.</text>
</comment>
<evidence type="ECO:0000256" key="1">
    <source>
        <dbReference type="SAM" id="Phobius"/>
    </source>
</evidence>
<feature type="transmembrane region" description="Helical" evidence="1">
    <location>
        <begin position="12"/>
        <end position="32"/>
    </location>
</feature>
<name>A0ABX3KR23_SALCS</name>
<sequence length="67" mass="7230">MRKVNEQQFGFTYGYRVLAYTGLSALAFLDLAHSQGHALLTTLALLVSALGLLMETLTVQPTDSSQG</sequence>
<proteinExistence type="predicted"/>
<keyword evidence="3" id="KW-1185">Reference proteome</keyword>
<gene>
    <name evidence="2" type="ORF">BZJ21_07765</name>
</gene>
<keyword evidence="1" id="KW-0472">Membrane</keyword>
<dbReference type="RefSeq" id="WP_025744548.1">
    <property type="nucleotide sequence ID" value="NZ_MUFR01000018.1"/>
</dbReference>
<evidence type="ECO:0000313" key="2">
    <source>
        <dbReference type="EMBL" id="OOF33974.1"/>
    </source>
</evidence>
<protein>
    <submittedName>
        <fullName evidence="2">Uncharacterized protein</fullName>
    </submittedName>
</protein>
<dbReference type="EMBL" id="MUFR01000018">
    <property type="protein sequence ID" value="OOF33974.1"/>
    <property type="molecule type" value="Genomic_DNA"/>
</dbReference>
<accession>A0ABX3KR23</accession>